<proteinExistence type="predicted"/>
<dbReference type="EMBL" id="BK002786">
    <property type="protein sequence ID" value="DAA04291.1"/>
    <property type="molecule type" value="Genomic_DNA"/>
</dbReference>
<protein>
    <submittedName>
        <fullName evidence="2">HDC15174</fullName>
    </submittedName>
</protein>
<organism evidence="2">
    <name type="scientific">Drosophila melanogaster</name>
    <name type="common">Fruit fly</name>
    <dbReference type="NCBI Taxonomy" id="7227"/>
    <lineage>
        <taxon>Eukaryota</taxon>
        <taxon>Metazoa</taxon>
        <taxon>Ecdysozoa</taxon>
        <taxon>Arthropoda</taxon>
        <taxon>Hexapoda</taxon>
        <taxon>Insecta</taxon>
        <taxon>Pterygota</taxon>
        <taxon>Neoptera</taxon>
        <taxon>Endopterygota</taxon>
        <taxon>Diptera</taxon>
        <taxon>Brachycera</taxon>
        <taxon>Muscomorpha</taxon>
        <taxon>Ephydroidea</taxon>
        <taxon>Drosophilidae</taxon>
        <taxon>Drosophila</taxon>
        <taxon>Sophophora</taxon>
    </lineage>
</organism>
<feature type="region of interest" description="Disordered" evidence="1">
    <location>
        <begin position="128"/>
        <end position="149"/>
    </location>
</feature>
<evidence type="ECO:0000313" key="2">
    <source>
        <dbReference type="EMBL" id="DAA04291.1"/>
    </source>
</evidence>
<feature type="compositionally biased region" description="Low complexity" evidence="1">
    <location>
        <begin position="63"/>
        <end position="77"/>
    </location>
</feature>
<dbReference type="AlphaFoldDB" id="Q6IJD0"/>
<feature type="region of interest" description="Disordered" evidence="1">
    <location>
        <begin position="63"/>
        <end position="87"/>
    </location>
</feature>
<reference evidence="2" key="1">
    <citation type="journal article" date="2003" name="Genome Biol.">
        <title>An integrated gene annotation and transcriptional profiling approach towards the full gene content of the Drosophila genome.</title>
        <authorList>
            <person name="Hild M."/>
            <person name="Beckmann B."/>
            <person name="Haas S.A."/>
            <person name="Koch B."/>
            <person name="Solovyev V."/>
            <person name="Busold C."/>
            <person name="Fellenberg K."/>
            <person name="Boutros M."/>
            <person name="Vingron M."/>
            <person name="Sauer F."/>
            <person name="Hoheisel J.D."/>
            <person name="Paro R."/>
        </authorList>
    </citation>
    <scope>NUCLEOTIDE SEQUENCE</scope>
</reference>
<name>Q6IJD0_DROME</name>
<evidence type="ECO:0000256" key="1">
    <source>
        <dbReference type="SAM" id="MobiDB-lite"/>
    </source>
</evidence>
<sequence length="181" mass="19737">MWWRWGELETVPNEMRKLLPGNTAMHLSDIQISLENCNSSGQVGCSMADGTGQVQVQPICSIRSSSSSSNCNSNSSKGSRKTGQTQMPLVTHSFNEATERKRLHVKNPWGTPTSSSMFTISAVEVEDNDEDAPAAANDHHVASVDDDDNDDDGVDICSSAATVQWGMGHSLDSPAWIRWLR</sequence>
<gene>
    <name evidence="2" type="ORF">HDC15174</name>
</gene>
<accession>Q6IJD0</accession>